<dbReference type="SUPFAM" id="SSF57424">
    <property type="entry name" value="LDL receptor-like module"/>
    <property type="match status" value="4"/>
</dbReference>
<keyword evidence="3" id="KW-0812">Transmembrane</keyword>
<feature type="signal peptide" evidence="11">
    <location>
        <begin position="1"/>
        <end position="20"/>
    </location>
</feature>
<dbReference type="PROSITE" id="PS50923">
    <property type="entry name" value="SUSHI"/>
    <property type="match status" value="1"/>
</dbReference>
<dbReference type="Gene3D" id="4.10.400.10">
    <property type="entry name" value="Low-density Lipoprotein Receptor"/>
    <property type="match status" value="4"/>
</dbReference>
<dbReference type="SUPFAM" id="SSF50494">
    <property type="entry name" value="Trypsin-like serine proteases"/>
    <property type="match status" value="1"/>
</dbReference>
<dbReference type="PROSITE" id="PS50068">
    <property type="entry name" value="LDLRA_2"/>
    <property type="match status" value="3"/>
</dbReference>
<dbReference type="InterPro" id="IPR000436">
    <property type="entry name" value="Sushi_SCR_CCP_dom"/>
</dbReference>
<gene>
    <name evidence="14" type="primary">VLDLR_0</name>
    <name evidence="14" type="ORF">c0_g1_i1</name>
</gene>
<evidence type="ECO:0000256" key="5">
    <source>
        <dbReference type="ARBA" id="ARBA00022989"/>
    </source>
</evidence>
<keyword evidence="6" id="KW-0472">Membrane</keyword>
<feature type="domain" description="Peptidase S1" evidence="12">
    <location>
        <begin position="352"/>
        <end position="581"/>
    </location>
</feature>
<feature type="chain" id="PRO_5005522753" evidence="11">
    <location>
        <begin position="21"/>
        <end position="581"/>
    </location>
</feature>
<dbReference type="OrthoDB" id="2019384at2759"/>
<sequence length="581" mass="65370">MWKVKFFLIILLCFVNCIRADDDGEICDHDQGFNCTDGSTIDCLDVCNGIKDCKDGSDEFLWNDITESPCRNQECPNDHVKCNYGACIPIEYHCDNYFNCADKSDEWKYYCNKHKENPEEFKSCESGDFIPKNEFCNGKIDCPRDGSDEWPNLCKLLPCPSNTHFRCKSGGCIPLTKKCNNIKDCHDNSDEKTCGNVIKNPVSTTPNQGCLVRRDRNYYIKNELENYNIIPGGRVPVNTRIIIKCSNNFFFPENNTEQRRICERNGRWDSPLPQCIKYCDARILNNSKSTTAQCSLRGSKVDCNKIVPRTVAKVSCADGYKMPEELGDSASYEMTCERDGKWSKRKDNCEPICGRYASDNASVAPWHVGVKTYLNQRCGGTIVSPSIVITALHCVQFEDDTALSVDKVVVIIDGNSVNVSDIFGGGDIDVALLKLSEILTLSKSIRPICITESVYIASSTKAFLHGWPKDTKKITEVFHKTELDVLPRRNCSAKLNGRYICVRPAYKLHRNETLCEGDSGSGITAESDGVNYIIGILSFKPARNDDCTNEPIVAVRFNQIPELQKTMISSDKEPLYEMENM</sequence>
<dbReference type="InterPro" id="IPR035976">
    <property type="entry name" value="Sushi/SCR/CCP_sf"/>
</dbReference>
<dbReference type="Gene3D" id="2.10.70.10">
    <property type="entry name" value="Complement Module, domain 1"/>
    <property type="match status" value="2"/>
</dbReference>
<organism evidence="14">
    <name type="scientific">Bactrocera latifrons</name>
    <name type="common">Malaysian fruit fly</name>
    <name type="synonym">Chaetodacus latifrons</name>
    <dbReference type="NCBI Taxonomy" id="174628"/>
    <lineage>
        <taxon>Eukaryota</taxon>
        <taxon>Metazoa</taxon>
        <taxon>Ecdysozoa</taxon>
        <taxon>Arthropoda</taxon>
        <taxon>Hexapoda</taxon>
        <taxon>Insecta</taxon>
        <taxon>Pterygota</taxon>
        <taxon>Neoptera</taxon>
        <taxon>Endopterygota</taxon>
        <taxon>Diptera</taxon>
        <taxon>Brachycera</taxon>
        <taxon>Muscomorpha</taxon>
        <taxon>Tephritoidea</taxon>
        <taxon>Tephritidae</taxon>
        <taxon>Bactrocera</taxon>
        <taxon>Bactrocera</taxon>
    </lineage>
</organism>
<dbReference type="PROSITE" id="PS50240">
    <property type="entry name" value="TRYPSIN_DOM"/>
    <property type="match status" value="1"/>
</dbReference>
<dbReference type="Gene3D" id="2.40.10.10">
    <property type="entry name" value="Trypsin-like serine proteases"/>
    <property type="match status" value="1"/>
</dbReference>
<dbReference type="InterPro" id="IPR050685">
    <property type="entry name" value="LDLR"/>
</dbReference>
<evidence type="ECO:0000256" key="11">
    <source>
        <dbReference type="SAM" id="SignalP"/>
    </source>
</evidence>
<dbReference type="PANTHER" id="PTHR24270:SF62">
    <property type="entry name" value="LOW-DENSITY LIPOPROTEIN RECEPTOR-RELATED PROTEIN 2"/>
    <property type="match status" value="1"/>
</dbReference>
<dbReference type="PROSITE" id="PS01209">
    <property type="entry name" value="LDLRA_1"/>
    <property type="match status" value="1"/>
</dbReference>
<feature type="disulfide bond" evidence="9">
    <location>
        <begin position="82"/>
        <end position="100"/>
    </location>
</feature>
<reference evidence="14" key="1">
    <citation type="submission" date="2015-06" db="EMBL/GenBank/DDBJ databases">
        <authorList>
            <person name="Hoefler B.C."/>
            <person name="Straight P.D."/>
        </authorList>
    </citation>
    <scope>NUCLEOTIDE SEQUENCE</scope>
</reference>
<keyword evidence="10" id="KW-0768">Sushi</keyword>
<dbReference type="Pfam" id="PF00089">
    <property type="entry name" value="Trypsin"/>
    <property type="match status" value="1"/>
</dbReference>
<keyword evidence="7 9" id="KW-1015">Disulfide bond</keyword>
<dbReference type="GO" id="GO:0005886">
    <property type="term" value="C:plasma membrane"/>
    <property type="evidence" value="ECO:0007669"/>
    <property type="project" value="TreeGrafter"/>
</dbReference>
<dbReference type="InterPro" id="IPR023415">
    <property type="entry name" value="LDLR_class-A_CS"/>
</dbReference>
<feature type="disulfide bond" evidence="9">
    <location>
        <begin position="35"/>
        <end position="53"/>
    </location>
</feature>
<dbReference type="InterPro" id="IPR002172">
    <property type="entry name" value="LDrepeatLR_classA_rpt"/>
</dbReference>
<dbReference type="EMBL" id="GDHF01005262">
    <property type="protein sequence ID" value="JAI47052.1"/>
    <property type="molecule type" value="Transcribed_RNA"/>
</dbReference>
<dbReference type="GO" id="GO:0004252">
    <property type="term" value="F:serine-type endopeptidase activity"/>
    <property type="evidence" value="ECO:0007669"/>
    <property type="project" value="InterPro"/>
</dbReference>
<dbReference type="Pfam" id="PF00084">
    <property type="entry name" value="Sushi"/>
    <property type="match status" value="1"/>
</dbReference>
<proteinExistence type="predicted"/>
<keyword evidence="14" id="KW-0675">Receptor</keyword>
<dbReference type="SMART" id="SM00032">
    <property type="entry name" value="CCP"/>
    <property type="match status" value="2"/>
</dbReference>
<dbReference type="SMART" id="SM00020">
    <property type="entry name" value="Tryp_SPc"/>
    <property type="match status" value="1"/>
</dbReference>
<evidence type="ECO:0000313" key="14">
    <source>
        <dbReference type="EMBL" id="JAI47052.1"/>
    </source>
</evidence>
<dbReference type="Pfam" id="PF00057">
    <property type="entry name" value="Ldl_recept_a"/>
    <property type="match status" value="2"/>
</dbReference>
<evidence type="ECO:0000256" key="3">
    <source>
        <dbReference type="ARBA" id="ARBA00022692"/>
    </source>
</evidence>
<evidence type="ECO:0000256" key="10">
    <source>
        <dbReference type="PROSITE-ProRule" id="PRU00302"/>
    </source>
</evidence>
<evidence type="ECO:0000256" key="8">
    <source>
        <dbReference type="ARBA" id="ARBA00023180"/>
    </source>
</evidence>
<keyword evidence="11" id="KW-0732">Signal</keyword>
<feature type="domain" description="Sushi" evidence="13">
    <location>
        <begin position="292"/>
        <end position="351"/>
    </location>
</feature>
<dbReference type="InterPro" id="IPR009003">
    <property type="entry name" value="Peptidase_S1_PA"/>
</dbReference>
<evidence type="ECO:0000256" key="7">
    <source>
        <dbReference type="ARBA" id="ARBA00023157"/>
    </source>
</evidence>
<dbReference type="GeneID" id="108968367"/>
<protein>
    <submittedName>
        <fullName evidence="14">Very low-density lipoprotein receptor</fullName>
    </submittedName>
</protein>
<feature type="disulfide bond" evidence="9">
    <location>
        <begin position="167"/>
        <end position="185"/>
    </location>
</feature>
<comment type="caution">
    <text evidence="10">Lacks conserved residue(s) required for the propagation of feature annotation.</text>
</comment>
<keyword evidence="8" id="KW-0325">Glycoprotein</keyword>
<name>A0A0K8W7J6_BACLA</name>
<dbReference type="SUPFAM" id="SSF57535">
    <property type="entry name" value="Complement control module/SCR domain"/>
    <property type="match status" value="2"/>
</dbReference>
<dbReference type="CDD" id="cd00112">
    <property type="entry name" value="LDLa"/>
    <property type="match status" value="3"/>
</dbReference>
<dbReference type="SMART" id="SM00192">
    <property type="entry name" value="LDLa"/>
    <property type="match status" value="4"/>
</dbReference>
<evidence type="ECO:0000259" key="12">
    <source>
        <dbReference type="PROSITE" id="PS50240"/>
    </source>
</evidence>
<evidence type="ECO:0000256" key="4">
    <source>
        <dbReference type="ARBA" id="ARBA00022737"/>
    </source>
</evidence>
<keyword evidence="4" id="KW-0677">Repeat</keyword>
<dbReference type="CDD" id="cd00033">
    <property type="entry name" value="CCP"/>
    <property type="match status" value="1"/>
</dbReference>
<dbReference type="PANTHER" id="PTHR24270">
    <property type="entry name" value="LOW-DENSITY LIPOPROTEIN RECEPTOR-RELATED"/>
    <property type="match status" value="1"/>
</dbReference>
<dbReference type="InterPro" id="IPR043504">
    <property type="entry name" value="Peptidase_S1_PA_chymotrypsin"/>
</dbReference>
<dbReference type="GO" id="GO:0012505">
    <property type="term" value="C:endomembrane system"/>
    <property type="evidence" value="ECO:0007669"/>
    <property type="project" value="UniProtKB-SubCell"/>
</dbReference>
<keyword evidence="5" id="KW-1133">Transmembrane helix</keyword>
<feature type="disulfide bond" evidence="9">
    <location>
        <begin position="179"/>
        <end position="194"/>
    </location>
</feature>
<keyword evidence="14" id="KW-0449">Lipoprotein</keyword>
<dbReference type="FunFam" id="4.10.400.10:FF:000065">
    <property type="entry name" value="Transmembrane protease serine 7"/>
    <property type="match status" value="1"/>
</dbReference>
<dbReference type="AlphaFoldDB" id="A0A0K8W7J6"/>
<evidence type="ECO:0000256" key="1">
    <source>
        <dbReference type="ARBA" id="ARBA00004167"/>
    </source>
</evidence>
<dbReference type="InterPro" id="IPR001254">
    <property type="entry name" value="Trypsin_dom"/>
</dbReference>
<dbReference type="InterPro" id="IPR036055">
    <property type="entry name" value="LDL_receptor-like_sf"/>
</dbReference>
<feature type="disulfide bond" evidence="9">
    <location>
        <begin position="75"/>
        <end position="87"/>
    </location>
</feature>
<dbReference type="GO" id="GO:0016192">
    <property type="term" value="P:vesicle-mediated transport"/>
    <property type="evidence" value="ECO:0007669"/>
    <property type="project" value="UniProtKB-ARBA"/>
</dbReference>
<evidence type="ECO:0000256" key="9">
    <source>
        <dbReference type="PROSITE-ProRule" id="PRU00124"/>
    </source>
</evidence>
<evidence type="ECO:0000256" key="6">
    <source>
        <dbReference type="ARBA" id="ARBA00023136"/>
    </source>
</evidence>
<comment type="subcellular location">
    <subcellularLocation>
        <location evidence="2">Endomembrane system</location>
    </subcellularLocation>
    <subcellularLocation>
        <location evidence="1">Membrane</location>
        <topology evidence="1">Single-pass membrane protein</topology>
    </subcellularLocation>
</comment>
<evidence type="ECO:0000256" key="2">
    <source>
        <dbReference type="ARBA" id="ARBA00004308"/>
    </source>
</evidence>
<evidence type="ECO:0000259" key="13">
    <source>
        <dbReference type="PROSITE" id="PS50923"/>
    </source>
</evidence>
<dbReference type="PRINTS" id="PR00261">
    <property type="entry name" value="LDLRECEPTOR"/>
</dbReference>
<dbReference type="GO" id="GO:0006508">
    <property type="term" value="P:proteolysis"/>
    <property type="evidence" value="ECO:0007669"/>
    <property type="project" value="InterPro"/>
</dbReference>
<accession>A0A0K8W7J6</accession>